<feature type="compositionally biased region" description="Basic and acidic residues" evidence="1">
    <location>
        <begin position="78"/>
        <end position="88"/>
    </location>
</feature>
<evidence type="ECO:0000313" key="3">
    <source>
        <dbReference type="Proteomes" id="UP001345219"/>
    </source>
</evidence>
<name>A0AAN7QLP2_9MYRT</name>
<keyword evidence="3" id="KW-1185">Reference proteome</keyword>
<dbReference type="AlphaFoldDB" id="A0AAN7QLP2"/>
<proteinExistence type="predicted"/>
<reference evidence="2 3" key="1">
    <citation type="journal article" date="2023" name="Hortic Res">
        <title>Pangenome of water caltrop reveals structural variations and asymmetric subgenome divergence after allopolyploidization.</title>
        <authorList>
            <person name="Zhang X."/>
            <person name="Chen Y."/>
            <person name="Wang L."/>
            <person name="Yuan Y."/>
            <person name="Fang M."/>
            <person name="Shi L."/>
            <person name="Lu R."/>
            <person name="Comes H.P."/>
            <person name="Ma Y."/>
            <person name="Chen Y."/>
            <person name="Huang G."/>
            <person name="Zhou Y."/>
            <person name="Zheng Z."/>
            <person name="Qiu Y."/>
        </authorList>
    </citation>
    <scope>NUCLEOTIDE SEQUENCE [LARGE SCALE GENOMIC DNA]</scope>
    <source>
        <tissue evidence="2">Roots</tissue>
    </source>
</reference>
<sequence>MYPISEFGSNRSHIGSSLDRTKSSVDRTITPASRASTAGWPSSFTRTRTSSPMPTRPSCLSARPRPSCQSSRGYQTARQEEPAAQEDRCPRAEAVELLDGVSLLLSPVRVPEDVRGLLPEMSDLPEGLRRSGKDAYYCPWGGGFPEEFHNWLRPPTPPVPFSGVYAPPPHSVSLNLPTQPSPPVAVTGLAGGVNLASEAAREGMAQSKRGRSKKSHINHIYEKTRCHSLGTTKMLKLACLQRNSRTNRTGQVLSLSLCLDMIRCDRVHRTVFGSHPSIGYMKTIRSNYTPLTILLTVRHGRGGA</sequence>
<comment type="caution">
    <text evidence="2">The sequence shown here is derived from an EMBL/GenBank/DDBJ whole genome shotgun (WGS) entry which is preliminary data.</text>
</comment>
<evidence type="ECO:0000256" key="1">
    <source>
        <dbReference type="SAM" id="MobiDB-lite"/>
    </source>
</evidence>
<accession>A0AAN7QLP2</accession>
<feature type="compositionally biased region" description="Polar residues" evidence="1">
    <location>
        <begin position="26"/>
        <end position="40"/>
    </location>
</feature>
<dbReference type="Proteomes" id="UP001345219">
    <property type="component" value="Chromosome 24"/>
</dbReference>
<protein>
    <submittedName>
        <fullName evidence="2">Uncharacterized protein</fullName>
    </submittedName>
</protein>
<organism evidence="2 3">
    <name type="scientific">Trapa incisa</name>
    <dbReference type="NCBI Taxonomy" id="236973"/>
    <lineage>
        <taxon>Eukaryota</taxon>
        <taxon>Viridiplantae</taxon>
        <taxon>Streptophyta</taxon>
        <taxon>Embryophyta</taxon>
        <taxon>Tracheophyta</taxon>
        <taxon>Spermatophyta</taxon>
        <taxon>Magnoliopsida</taxon>
        <taxon>eudicotyledons</taxon>
        <taxon>Gunneridae</taxon>
        <taxon>Pentapetalae</taxon>
        <taxon>rosids</taxon>
        <taxon>malvids</taxon>
        <taxon>Myrtales</taxon>
        <taxon>Lythraceae</taxon>
        <taxon>Trapa</taxon>
    </lineage>
</organism>
<gene>
    <name evidence="2" type="ORF">SAY87_031473</name>
</gene>
<feature type="compositionally biased region" description="Low complexity" evidence="1">
    <location>
        <begin position="41"/>
        <end position="58"/>
    </location>
</feature>
<dbReference type="EMBL" id="JAXIOK010000005">
    <property type="protein sequence ID" value="KAK4770941.1"/>
    <property type="molecule type" value="Genomic_DNA"/>
</dbReference>
<feature type="region of interest" description="Disordered" evidence="1">
    <location>
        <begin position="1"/>
        <end position="88"/>
    </location>
</feature>
<feature type="compositionally biased region" description="Polar residues" evidence="1">
    <location>
        <begin position="67"/>
        <end position="77"/>
    </location>
</feature>
<evidence type="ECO:0000313" key="2">
    <source>
        <dbReference type="EMBL" id="KAK4770941.1"/>
    </source>
</evidence>